<feature type="binding site" evidence="4">
    <location>
        <position position="134"/>
    </location>
    <ligand>
        <name>Zn(2+)</name>
        <dbReference type="ChEBI" id="CHEBI:29105"/>
    </ligand>
</feature>
<evidence type="ECO:0000259" key="8">
    <source>
        <dbReference type="Pfam" id="PF21157"/>
    </source>
</evidence>
<evidence type="ECO:0000256" key="6">
    <source>
        <dbReference type="SAM" id="MobiDB-lite"/>
    </source>
</evidence>
<dbReference type="RefSeq" id="WP_024460912.1">
    <property type="nucleotide sequence ID" value="NZ_JBHYFO010000029.1"/>
</dbReference>
<dbReference type="PROSITE" id="PS51128">
    <property type="entry name" value="ZF_DKSA_2"/>
    <property type="match status" value="1"/>
</dbReference>
<dbReference type="PANTHER" id="PTHR33823">
    <property type="entry name" value="RNA POLYMERASE-BINDING TRANSCRIPTION FACTOR DKSA-RELATED"/>
    <property type="match status" value="1"/>
</dbReference>
<dbReference type="GO" id="GO:0005737">
    <property type="term" value="C:cytoplasm"/>
    <property type="evidence" value="ECO:0007669"/>
    <property type="project" value="UniProtKB-SubCell"/>
</dbReference>
<comment type="caution">
    <text evidence="9">The sequence shown here is derived from an EMBL/GenBank/DDBJ whole genome shotgun (WGS) entry which is preliminary data.</text>
</comment>
<evidence type="ECO:0000259" key="7">
    <source>
        <dbReference type="Pfam" id="PF01258"/>
    </source>
</evidence>
<protein>
    <recommendedName>
        <fullName evidence="4">RNA polymerase-binding transcription factor DksA</fullName>
    </recommendedName>
</protein>
<dbReference type="OrthoDB" id="9803742at2"/>
<dbReference type="GO" id="GO:0008270">
    <property type="term" value="F:zinc ion binding"/>
    <property type="evidence" value="ECO:0007669"/>
    <property type="project" value="UniProtKB-UniRule"/>
</dbReference>
<dbReference type="Proteomes" id="UP000273643">
    <property type="component" value="Unassembled WGS sequence"/>
</dbReference>
<dbReference type="Pfam" id="PF21157">
    <property type="entry name" value="DksA_N"/>
    <property type="match status" value="1"/>
</dbReference>
<feature type="binding site" evidence="4">
    <location>
        <position position="113"/>
    </location>
    <ligand>
        <name>Zn(2+)</name>
        <dbReference type="ChEBI" id="CHEBI:29105"/>
    </ligand>
</feature>
<dbReference type="SUPFAM" id="SSF57716">
    <property type="entry name" value="Glucocorticoid receptor-like (DNA-binding domain)"/>
    <property type="match status" value="1"/>
</dbReference>
<dbReference type="AlphaFoldDB" id="A0A3N1NXI1"/>
<evidence type="ECO:0000256" key="2">
    <source>
        <dbReference type="ARBA" id="ARBA00022771"/>
    </source>
</evidence>
<feature type="zinc finger region" description="dksA C4-type" evidence="5">
    <location>
        <begin position="110"/>
        <end position="134"/>
    </location>
</feature>
<dbReference type="PANTHER" id="PTHR33823:SF2">
    <property type="entry name" value="RNA POLYMERASE-BINDING TRANSCRIPTION FACTOR DKSA"/>
    <property type="match status" value="1"/>
</dbReference>
<feature type="binding site" evidence="4">
    <location>
        <position position="131"/>
    </location>
    <ligand>
        <name>Zn(2+)</name>
        <dbReference type="ChEBI" id="CHEBI:29105"/>
    </ligand>
</feature>
<dbReference type="NCBIfam" id="TIGR02420">
    <property type="entry name" value="dksA"/>
    <property type="match status" value="1"/>
</dbReference>
<evidence type="ECO:0000256" key="3">
    <source>
        <dbReference type="ARBA" id="ARBA00022833"/>
    </source>
</evidence>
<dbReference type="InterPro" id="IPR048489">
    <property type="entry name" value="DksA_N"/>
</dbReference>
<keyword evidence="4" id="KW-0963">Cytoplasm</keyword>
<dbReference type="GO" id="GO:0010468">
    <property type="term" value="P:regulation of gene expression"/>
    <property type="evidence" value="ECO:0007669"/>
    <property type="project" value="UniProtKB-UniRule"/>
</dbReference>
<comment type="function">
    <text evidence="4">Transcription factor that acts by binding directly to the RNA polymerase (RNAP). Required for negative regulation of rRNA expression and positive regulation of several amino acid biosynthesis promoters. Also required for regulation of fis expression.</text>
</comment>
<proteinExistence type="inferred from homology"/>
<dbReference type="Pfam" id="PF01258">
    <property type="entry name" value="zf-dskA_traR"/>
    <property type="match status" value="1"/>
</dbReference>
<keyword evidence="2 4" id="KW-0863">Zinc-finger</keyword>
<dbReference type="InterPro" id="IPR037187">
    <property type="entry name" value="DnaK_N"/>
</dbReference>
<sequence length="147" mass="17151">MPKSSSTAENYSMSNFTPYKEKKGEEYMNENQQEHFRQLLLAWRRELMEEVDRTMSHLKDEAANFPDPADRASQEEEFSLELRTRDRERKLIKKIDSTLELIENDDYGFCHACGVEIGIRRLEARPTATLCVDCKTLDEIKEKQVGG</sequence>
<evidence type="ECO:0000313" key="9">
    <source>
        <dbReference type="EMBL" id="ROQ20915.1"/>
    </source>
</evidence>
<feature type="region of interest" description="Disordered" evidence="6">
    <location>
        <begin position="59"/>
        <end position="79"/>
    </location>
</feature>
<gene>
    <name evidence="4" type="primary">dksA</name>
    <name evidence="9" type="ORF">EDC38_1533</name>
</gene>
<keyword evidence="10" id="KW-1185">Reference proteome</keyword>
<reference evidence="9 10" key="1">
    <citation type="submission" date="2018-11" db="EMBL/GenBank/DDBJ databases">
        <title>Genomic Encyclopedia of Type Strains, Phase IV (KMG-IV): sequencing the most valuable type-strain genomes for metagenomic binning, comparative biology and taxonomic classification.</title>
        <authorList>
            <person name="Goeker M."/>
        </authorList>
    </citation>
    <scope>NUCLEOTIDE SEQUENCE [LARGE SCALE GENOMIC DNA]</scope>
    <source>
        <strain evidence="9 10">DSM 16974</strain>
    </source>
</reference>
<feature type="compositionally biased region" description="Polar residues" evidence="6">
    <location>
        <begin position="1"/>
        <end position="17"/>
    </location>
</feature>
<dbReference type="InterPro" id="IPR000962">
    <property type="entry name" value="Znf_DskA_TraR"/>
</dbReference>
<feature type="region of interest" description="Disordered" evidence="6">
    <location>
        <begin position="1"/>
        <end position="31"/>
    </location>
</feature>
<comment type="subunit">
    <text evidence="4">Interacts directly with the RNA polymerase.</text>
</comment>
<organism evidence="9 10">
    <name type="scientific">Marinimicrobium koreense</name>
    <dbReference type="NCBI Taxonomy" id="306545"/>
    <lineage>
        <taxon>Bacteria</taxon>
        <taxon>Pseudomonadati</taxon>
        <taxon>Pseudomonadota</taxon>
        <taxon>Gammaproteobacteria</taxon>
        <taxon>Cellvibrionales</taxon>
        <taxon>Cellvibrionaceae</taxon>
        <taxon>Marinimicrobium</taxon>
    </lineage>
</organism>
<accession>A0A3N1NXI1</accession>
<evidence type="ECO:0000313" key="10">
    <source>
        <dbReference type="Proteomes" id="UP000273643"/>
    </source>
</evidence>
<evidence type="ECO:0000256" key="4">
    <source>
        <dbReference type="HAMAP-Rule" id="MF_00926"/>
    </source>
</evidence>
<feature type="compositionally biased region" description="Basic and acidic residues" evidence="6">
    <location>
        <begin position="19"/>
        <end position="31"/>
    </location>
</feature>
<name>A0A3N1NXI1_9GAMM</name>
<feature type="binding site" evidence="4">
    <location>
        <position position="110"/>
    </location>
    <ligand>
        <name>Zn(2+)</name>
        <dbReference type="ChEBI" id="CHEBI:29105"/>
    </ligand>
</feature>
<feature type="domain" description="Zinc finger DksA/TraR C4-type" evidence="7">
    <location>
        <begin position="106"/>
        <end position="136"/>
    </location>
</feature>
<comment type="subcellular location">
    <subcellularLocation>
        <location evidence="4">Cytoplasm</location>
    </subcellularLocation>
</comment>
<dbReference type="HAMAP" id="MF_00926">
    <property type="entry name" value="DksA"/>
    <property type="match status" value="1"/>
</dbReference>
<feature type="domain" description="DnaK suppressor protein DksA N-terminal" evidence="8">
    <location>
        <begin position="32"/>
        <end position="102"/>
    </location>
</feature>
<dbReference type="Gene3D" id="1.20.120.910">
    <property type="entry name" value="DksA, coiled-coil domain"/>
    <property type="match status" value="1"/>
</dbReference>
<dbReference type="EMBL" id="RJUK01000001">
    <property type="protein sequence ID" value="ROQ20915.1"/>
    <property type="molecule type" value="Genomic_DNA"/>
</dbReference>
<keyword evidence="1 4" id="KW-0479">Metal-binding</keyword>
<comment type="similarity">
    <text evidence="4">Belongs to the DksA family.</text>
</comment>
<dbReference type="InterPro" id="IPR012784">
    <property type="entry name" value="DksA_RNA_pol-bd"/>
</dbReference>
<dbReference type="SUPFAM" id="SSF109635">
    <property type="entry name" value="DnaK suppressor protein DksA, alpha-hairpin domain"/>
    <property type="match status" value="1"/>
</dbReference>
<evidence type="ECO:0000256" key="5">
    <source>
        <dbReference type="PROSITE-ProRule" id="PRU00510"/>
    </source>
</evidence>
<keyword evidence="3 4" id="KW-0862">Zinc</keyword>
<evidence type="ECO:0000256" key="1">
    <source>
        <dbReference type="ARBA" id="ARBA00022723"/>
    </source>
</evidence>